<protein>
    <recommendedName>
        <fullName evidence="1">Major tropism determinant N-terminal domain-containing protein</fullName>
    </recommendedName>
</protein>
<evidence type="ECO:0000313" key="2">
    <source>
        <dbReference type="EMBL" id="OOM62195.1"/>
    </source>
</evidence>
<dbReference type="InterPro" id="IPR041352">
    <property type="entry name" value="Mtd_N"/>
</dbReference>
<comment type="caution">
    <text evidence="2">The sequence shown here is derived from an EMBL/GenBank/DDBJ whole genome shotgun (WGS) entry which is preliminary data.</text>
</comment>
<reference evidence="2 3" key="1">
    <citation type="submission" date="2016-05" db="EMBL/GenBank/DDBJ databases">
        <title>Microbial solvent formation.</title>
        <authorList>
            <person name="Poehlein A."/>
            <person name="Montoya Solano J.D."/>
            <person name="Flitsch S."/>
            <person name="Krabben P."/>
            <person name="Duerre P."/>
            <person name="Daniel R."/>
        </authorList>
    </citation>
    <scope>NUCLEOTIDE SEQUENCE [LARGE SCALE GENOMIC DNA]</scope>
    <source>
        <strain evidence="2 3">DSM 53</strain>
    </source>
</reference>
<feature type="domain" description="Major tropism determinant N-terminal" evidence="1">
    <location>
        <begin position="5"/>
        <end position="39"/>
    </location>
</feature>
<evidence type="ECO:0000259" key="1">
    <source>
        <dbReference type="Pfam" id="PF18454"/>
    </source>
</evidence>
<gene>
    <name evidence="2" type="ORF">CLBCK_18980</name>
</gene>
<dbReference type="RefSeq" id="WP_077838530.1">
    <property type="nucleotide sequence ID" value="NZ_JABTAE010000001.1"/>
</dbReference>
<dbReference type="Proteomes" id="UP000190973">
    <property type="component" value="Unassembled WGS sequence"/>
</dbReference>
<evidence type="ECO:0000313" key="3">
    <source>
        <dbReference type="Proteomes" id="UP000190973"/>
    </source>
</evidence>
<accession>A0A1S8SAF1</accession>
<dbReference type="Pfam" id="PF18454">
    <property type="entry name" value="Mtd_N"/>
    <property type="match status" value="1"/>
</dbReference>
<sequence length="190" mass="21023">MANKIQFRRGVKANLPILSVAEPAFTTDTNEFFVGNGTSNIKLAKQSDLDLANASLSEVENKTNHIATDSNGSTLLDGYKIKLDDVIDDLYVGSVTNGTLGLAKNVTNYNTLLFCINKINYGLMWIKVYSYDYPRKFSSTTSEYFYFNTPDGTYKFYVNGTNLYFNNAGIAVTSPVTLIRGKLERSGAIV</sequence>
<dbReference type="EMBL" id="LZZI01000026">
    <property type="protein sequence ID" value="OOM62195.1"/>
    <property type="molecule type" value="Genomic_DNA"/>
</dbReference>
<proteinExistence type="predicted"/>
<organism evidence="2 3">
    <name type="scientific">Clostridium beijerinckii</name>
    <name type="common">Clostridium MP</name>
    <dbReference type="NCBI Taxonomy" id="1520"/>
    <lineage>
        <taxon>Bacteria</taxon>
        <taxon>Bacillati</taxon>
        <taxon>Bacillota</taxon>
        <taxon>Clostridia</taxon>
        <taxon>Eubacteriales</taxon>
        <taxon>Clostridiaceae</taxon>
        <taxon>Clostridium</taxon>
    </lineage>
</organism>
<name>A0A1S8SAF1_CLOBE</name>
<dbReference type="AlphaFoldDB" id="A0A1S8SAF1"/>